<name>A0A853CQS5_9MICO</name>
<dbReference type="AlphaFoldDB" id="A0A853CQS5"/>
<gene>
    <name evidence="2" type="ORF">HNR13_000926</name>
</gene>
<dbReference type="EMBL" id="JACCFL010000001">
    <property type="protein sequence ID" value="NYJ22639.1"/>
    <property type="molecule type" value="Genomic_DNA"/>
</dbReference>
<proteinExistence type="predicted"/>
<dbReference type="Pfam" id="PF12277">
    <property type="entry name" value="DUF3618"/>
    <property type="match status" value="1"/>
</dbReference>
<protein>
    <submittedName>
        <fullName evidence="2">Gas vesicle protein</fullName>
    </submittedName>
</protein>
<feature type="region of interest" description="Disordered" evidence="1">
    <location>
        <begin position="163"/>
        <end position="203"/>
    </location>
</feature>
<sequence>MTDNPDVIRAEIENTRRNLSGDVDALADKVTPSKIADRQKRKVKGAFRSFTQHIMGSDEEDEYSYYGRSDASVASRAGDALDDAKDATAEAGRRVVAKAQGSPVAVGLIAFGVGLLAASLIPASEKEQELAAKAKDAAQPLLQEAADVGKEIANDLKEPAQEAVEAVKQTAQESVETVRAEAADRAADVADDAQDAGQRVQDA</sequence>
<dbReference type="InterPro" id="IPR022062">
    <property type="entry name" value="DUF3618"/>
</dbReference>
<comment type="caution">
    <text evidence="2">The sequence shown here is derived from an EMBL/GenBank/DDBJ whole genome shotgun (WGS) entry which is preliminary data.</text>
</comment>
<feature type="compositionally biased region" description="Basic and acidic residues" evidence="1">
    <location>
        <begin position="176"/>
        <end position="188"/>
    </location>
</feature>
<dbReference type="Proteomes" id="UP000578352">
    <property type="component" value="Unassembled WGS sequence"/>
</dbReference>
<organism evidence="2 3">
    <name type="scientific">Leifsonia shinshuensis</name>
    <dbReference type="NCBI Taxonomy" id="150026"/>
    <lineage>
        <taxon>Bacteria</taxon>
        <taxon>Bacillati</taxon>
        <taxon>Actinomycetota</taxon>
        <taxon>Actinomycetes</taxon>
        <taxon>Micrococcales</taxon>
        <taxon>Microbacteriaceae</taxon>
        <taxon>Leifsonia</taxon>
    </lineage>
</organism>
<accession>A0A853CQS5</accession>
<evidence type="ECO:0000256" key="1">
    <source>
        <dbReference type="SAM" id="MobiDB-lite"/>
    </source>
</evidence>
<evidence type="ECO:0000313" key="2">
    <source>
        <dbReference type="EMBL" id="NYJ22639.1"/>
    </source>
</evidence>
<dbReference type="RefSeq" id="WP_179604665.1">
    <property type="nucleotide sequence ID" value="NZ_BAABEH010000001.1"/>
</dbReference>
<evidence type="ECO:0000313" key="3">
    <source>
        <dbReference type="Proteomes" id="UP000578352"/>
    </source>
</evidence>
<reference evidence="2 3" key="1">
    <citation type="submission" date="2020-07" db="EMBL/GenBank/DDBJ databases">
        <title>Sequencing the genomes of 1000 actinobacteria strains.</title>
        <authorList>
            <person name="Klenk H.-P."/>
        </authorList>
    </citation>
    <scope>NUCLEOTIDE SEQUENCE [LARGE SCALE GENOMIC DNA]</scope>
    <source>
        <strain evidence="2 3">DSM 15165</strain>
    </source>
</reference>